<feature type="chain" id="PRO_5012792806" evidence="2">
    <location>
        <begin position="24"/>
        <end position="229"/>
    </location>
</feature>
<feature type="compositionally biased region" description="Low complexity" evidence="1">
    <location>
        <begin position="168"/>
        <end position="192"/>
    </location>
</feature>
<reference evidence="4" key="1">
    <citation type="journal article" date="2017" name="Genome Biol.">
        <title>Comparative genomics reveals high biological diversity and specific adaptations in the industrially and medically important fungal genus Aspergillus.</title>
        <authorList>
            <person name="de Vries R.P."/>
            <person name="Riley R."/>
            <person name="Wiebenga A."/>
            <person name="Aguilar-Osorio G."/>
            <person name="Amillis S."/>
            <person name="Uchima C.A."/>
            <person name="Anderluh G."/>
            <person name="Asadollahi M."/>
            <person name="Askin M."/>
            <person name="Barry K."/>
            <person name="Battaglia E."/>
            <person name="Bayram O."/>
            <person name="Benocci T."/>
            <person name="Braus-Stromeyer S.A."/>
            <person name="Caldana C."/>
            <person name="Canovas D."/>
            <person name="Cerqueira G.C."/>
            <person name="Chen F."/>
            <person name="Chen W."/>
            <person name="Choi C."/>
            <person name="Clum A."/>
            <person name="Dos Santos R.A."/>
            <person name="Damasio A.R."/>
            <person name="Diallinas G."/>
            <person name="Emri T."/>
            <person name="Fekete E."/>
            <person name="Flipphi M."/>
            <person name="Freyberg S."/>
            <person name="Gallo A."/>
            <person name="Gournas C."/>
            <person name="Habgood R."/>
            <person name="Hainaut M."/>
            <person name="Harispe M.L."/>
            <person name="Henrissat B."/>
            <person name="Hilden K.S."/>
            <person name="Hope R."/>
            <person name="Hossain A."/>
            <person name="Karabika E."/>
            <person name="Karaffa L."/>
            <person name="Karanyi Z."/>
            <person name="Krasevec N."/>
            <person name="Kuo A."/>
            <person name="Kusch H."/>
            <person name="LaButti K."/>
            <person name="Lagendijk E.L."/>
            <person name="Lapidus A."/>
            <person name="Levasseur A."/>
            <person name="Lindquist E."/>
            <person name="Lipzen A."/>
            <person name="Logrieco A.F."/>
            <person name="MacCabe A."/>
            <person name="Maekelae M.R."/>
            <person name="Malavazi I."/>
            <person name="Melin P."/>
            <person name="Meyer V."/>
            <person name="Mielnichuk N."/>
            <person name="Miskei M."/>
            <person name="Molnar A.P."/>
            <person name="Mule G."/>
            <person name="Ngan C.Y."/>
            <person name="Orejas M."/>
            <person name="Orosz E."/>
            <person name="Ouedraogo J.P."/>
            <person name="Overkamp K.M."/>
            <person name="Park H.-S."/>
            <person name="Perrone G."/>
            <person name="Piumi F."/>
            <person name="Punt P.J."/>
            <person name="Ram A.F."/>
            <person name="Ramon A."/>
            <person name="Rauscher S."/>
            <person name="Record E."/>
            <person name="Riano-Pachon D.M."/>
            <person name="Robert V."/>
            <person name="Roehrig J."/>
            <person name="Ruller R."/>
            <person name="Salamov A."/>
            <person name="Salih N.S."/>
            <person name="Samson R.A."/>
            <person name="Sandor E."/>
            <person name="Sanguinetti M."/>
            <person name="Schuetze T."/>
            <person name="Sepcic K."/>
            <person name="Shelest E."/>
            <person name="Sherlock G."/>
            <person name="Sophianopoulou V."/>
            <person name="Squina F.M."/>
            <person name="Sun H."/>
            <person name="Susca A."/>
            <person name="Todd R.B."/>
            <person name="Tsang A."/>
            <person name="Unkles S.E."/>
            <person name="van de Wiele N."/>
            <person name="van Rossen-Uffink D."/>
            <person name="Oliveira J.V."/>
            <person name="Vesth T.C."/>
            <person name="Visser J."/>
            <person name="Yu J.-H."/>
            <person name="Zhou M."/>
            <person name="Andersen M.R."/>
            <person name="Archer D.B."/>
            <person name="Baker S.E."/>
            <person name="Benoit I."/>
            <person name="Brakhage A.A."/>
            <person name="Braus G.H."/>
            <person name="Fischer R."/>
            <person name="Frisvad J.C."/>
            <person name="Goldman G.H."/>
            <person name="Houbraken J."/>
            <person name="Oakley B."/>
            <person name="Pocsi I."/>
            <person name="Scazzocchio C."/>
            <person name="Seiboth B."/>
            <person name="vanKuyk P.A."/>
            <person name="Wortman J."/>
            <person name="Dyer P.S."/>
            <person name="Grigoriev I.V."/>
        </authorList>
    </citation>
    <scope>NUCLEOTIDE SEQUENCE [LARGE SCALE GENOMIC DNA]</scope>
    <source>
        <strain evidence="4">CBS 593.65</strain>
    </source>
</reference>
<organism evidence="3 4">
    <name type="scientific">Aspergillus sydowii CBS 593.65</name>
    <dbReference type="NCBI Taxonomy" id="1036612"/>
    <lineage>
        <taxon>Eukaryota</taxon>
        <taxon>Fungi</taxon>
        <taxon>Dikarya</taxon>
        <taxon>Ascomycota</taxon>
        <taxon>Pezizomycotina</taxon>
        <taxon>Eurotiomycetes</taxon>
        <taxon>Eurotiomycetidae</taxon>
        <taxon>Eurotiales</taxon>
        <taxon>Aspergillaceae</taxon>
        <taxon>Aspergillus</taxon>
        <taxon>Aspergillus subgen. Nidulantes</taxon>
    </lineage>
</organism>
<dbReference type="GeneID" id="63763012"/>
<keyword evidence="4" id="KW-1185">Reference proteome</keyword>
<accession>A0A1L9TH02</accession>
<evidence type="ECO:0000256" key="1">
    <source>
        <dbReference type="SAM" id="MobiDB-lite"/>
    </source>
</evidence>
<protein>
    <submittedName>
        <fullName evidence="3">Uncharacterized protein</fullName>
    </submittedName>
</protein>
<proteinExistence type="predicted"/>
<evidence type="ECO:0000313" key="4">
    <source>
        <dbReference type="Proteomes" id="UP000184356"/>
    </source>
</evidence>
<feature type="signal peptide" evidence="2">
    <location>
        <begin position="1"/>
        <end position="23"/>
    </location>
</feature>
<gene>
    <name evidence="3" type="ORF">ASPSYDRAFT_44945</name>
</gene>
<sequence>MKDLIHLVAFAYIPCFLALPALAQQASETITPAPSATPSTAGILRPSSGETITVGEPYTIRWTPPPFDTGPLAIELFGRVNSIHRILPNTTSCDGWLINTQCDKLDVNISSGSTSYVWNLSKPYDGYRLAYEEMSFRMGVYEDNLSHGALPRTDAPWHLSASFTLARETTATSRTTSTSTTTATTTSTSTEAPGTDDSPATPTDAAVPLSSRMWNVVIAVGAWSFLFNW</sequence>
<keyword evidence="2" id="KW-0732">Signal</keyword>
<dbReference type="AlphaFoldDB" id="A0A1L9TH02"/>
<feature type="region of interest" description="Disordered" evidence="1">
    <location>
        <begin position="168"/>
        <end position="205"/>
    </location>
</feature>
<dbReference type="EMBL" id="KV878586">
    <property type="protein sequence ID" value="OJJ58573.1"/>
    <property type="molecule type" value="Genomic_DNA"/>
</dbReference>
<name>A0A1L9TH02_9EURO</name>
<dbReference type="Proteomes" id="UP000184356">
    <property type="component" value="Unassembled WGS sequence"/>
</dbReference>
<dbReference type="VEuPathDB" id="FungiDB:ASPSYDRAFT_44945"/>
<evidence type="ECO:0000313" key="3">
    <source>
        <dbReference type="EMBL" id="OJJ58573.1"/>
    </source>
</evidence>
<dbReference type="RefSeq" id="XP_040702379.1">
    <property type="nucleotide sequence ID" value="XM_040846939.1"/>
</dbReference>
<dbReference type="OrthoDB" id="4507314at2759"/>
<evidence type="ECO:0000256" key="2">
    <source>
        <dbReference type="SAM" id="SignalP"/>
    </source>
</evidence>